<evidence type="ECO:0000313" key="5">
    <source>
        <dbReference type="Proteomes" id="UP001058713"/>
    </source>
</evidence>
<gene>
    <name evidence="2" type="ORF">K3721_21625</name>
    <name evidence="3" type="ORF">K3722_21635</name>
</gene>
<dbReference type="KEGG" id="lcae:K3721_21625"/>
<feature type="domain" description="Glycosyltransferase subfamily 4-like N-terminal" evidence="1">
    <location>
        <begin position="19"/>
        <end position="161"/>
    </location>
</feature>
<evidence type="ECO:0000259" key="1">
    <source>
        <dbReference type="Pfam" id="PF13579"/>
    </source>
</evidence>
<dbReference type="Pfam" id="PF13579">
    <property type="entry name" value="Glyco_trans_4_4"/>
    <property type="match status" value="1"/>
</dbReference>
<keyword evidence="2" id="KW-0614">Plasmid</keyword>
<sequence>MKLVVTVNSSFNVVNFRSGLLRALMAAGHEITVLAPRDDYTDAILSDIGCRYVELKMDRRGTSPVREAGCLRAMIGHIRALRPDAILSYTIKNNLYAGLAARLTGTPIIPNVTGLGSVFSGKGPLAAFAARVYRHAFRAAPIVFFQNLEDQEQFLRAGLVASGTARILPGSGVDLARFTASPVPGRPEAPVFLLVARLLWEKGIGEYAEAARQVREVFPKAVFRLAGGLETPGPAAVPKAVLSQWEEEGIIEYLGRQRDIRPVLAQATCVVMPSYYREGTPRALLEAGACGRPVITTDTAGCRTVVIDGESGFLVAPRDSLDLGRAMLRVAAAPQDTLQKMGAAGRALVERQFDEKIVIRAYTEAISEIAGKPDQPGPL</sequence>
<evidence type="ECO:0000313" key="2">
    <source>
        <dbReference type="EMBL" id="UWQ56467.1"/>
    </source>
</evidence>
<dbReference type="Gene3D" id="3.40.50.2000">
    <property type="entry name" value="Glycogen Phosphorylase B"/>
    <property type="match status" value="2"/>
</dbReference>
<dbReference type="RefSeq" id="WP_259969827.1">
    <property type="nucleotide sequence ID" value="NZ_CP081076.1"/>
</dbReference>
<organism evidence="2 5">
    <name type="scientific">Leisingera caerulea</name>
    <name type="common">Phaeobacter caeruleus</name>
    <dbReference type="NCBI Taxonomy" id="506591"/>
    <lineage>
        <taxon>Bacteria</taxon>
        <taxon>Pseudomonadati</taxon>
        <taxon>Pseudomonadota</taxon>
        <taxon>Alphaproteobacteria</taxon>
        <taxon>Rhodobacterales</taxon>
        <taxon>Roseobacteraceae</taxon>
        <taxon>Leisingera</taxon>
    </lineage>
</organism>
<evidence type="ECO:0000313" key="4">
    <source>
        <dbReference type="Proteomes" id="UP001058184"/>
    </source>
</evidence>
<keyword evidence="4" id="KW-1185">Reference proteome</keyword>
<reference evidence="2" key="1">
    <citation type="submission" date="2021-08" db="EMBL/GenBank/DDBJ databases">
        <authorList>
            <person name="Nwanade C."/>
            <person name="Wang M."/>
            <person name="Masoudi A."/>
            <person name="Yu Z."/>
            <person name="Liu J."/>
        </authorList>
    </citation>
    <scope>NUCLEOTIDE SEQUENCE</scope>
    <source>
        <strain evidence="2">S122</strain>
        <strain evidence="3">S141</strain>
        <plasmid evidence="3">unnamed5</plasmid>
        <plasmid evidence="2">unnamed6</plasmid>
    </source>
</reference>
<dbReference type="PANTHER" id="PTHR12526:SF638">
    <property type="entry name" value="SPORE COAT PROTEIN SA"/>
    <property type="match status" value="1"/>
</dbReference>
<dbReference type="GO" id="GO:0016757">
    <property type="term" value="F:glycosyltransferase activity"/>
    <property type="evidence" value="ECO:0007669"/>
    <property type="project" value="UniProtKB-ARBA"/>
</dbReference>
<dbReference type="PANTHER" id="PTHR12526">
    <property type="entry name" value="GLYCOSYLTRANSFERASE"/>
    <property type="match status" value="1"/>
</dbReference>
<geneLocation type="plasmid" evidence="3 4">
    <name>unnamed5</name>
</geneLocation>
<accession>A0A9Q9M3E0</accession>
<dbReference type="Pfam" id="PF13692">
    <property type="entry name" value="Glyco_trans_1_4"/>
    <property type="match status" value="1"/>
</dbReference>
<proteinExistence type="predicted"/>
<dbReference type="CDD" id="cd03808">
    <property type="entry name" value="GT4_CapM-like"/>
    <property type="match status" value="1"/>
</dbReference>
<dbReference type="EMBL" id="CP081076">
    <property type="protein sequence ID" value="UWQ56467.1"/>
    <property type="molecule type" value="Genomic_DNA"/>
</dbReference>
<geneLocation type="plasmid" evidence="2 5">
    <name>unnamed6</name>
</geneLocation>
<evidence type="ECO:0000313" key="3">
    <source>
        <dbReference type="EMBL" id="UWQ61037.1"/>
    </source>
</evidence>
<dbReference type="Proteomes" id="UP001058184">
    <property type="component" value="Plasmid unnamed5"/>
</dbReference>
<dbReference type="EMBL" id="CP081083">
    <property type="protein sequence ID" value="UWQ61037.1"/>
    <property type="molecule type" value="Genomic_DNA"/>
</dbReference>
<protein>
    <submittedName>
        <fullName evidence="2">Glycosyltransferase family 4 protein</fullName>
    </submittedName>
</protein>
<dbReference type="SUPFAM" id="SSF53756">
    <property type="entry name" value="UDP-Glycosyltransferase/glycogen phosphorylase"/>
    <property type="match status" value="1"/>
</dbReference>
<name>A0A9Q9M3E0_LEICA</name>
<dbReference type="InterPro" id="IPR028098">
    <property type="entry name" value="Glyco_trans_4-like_N"/>
</dbReference>
<dbReference type="AlphaFoldDB" id="A0A9Q9M3E0"/>
<dbReference type="Proteomes" id="UP001058713">
    <property type="component" value="Plasmid unnamed6"/>
</dbReference>